<feature type="transmembrane region" description="Helical" evidence="1">
    <location>
        <begin position="66"/>
        <end position="84"/>
    </location>
</feature>
<protein>
    <submittedName>
        <fullName evidence="2">SdpI/YhfL protein family protein</fullName>
    </submittedName>
</protein>
<name>A0A1H1MWY6_9CELL</name>
<dbReference type="InterPro" id="IPR025962">
    <property type="entry name" value="SdpI/YhfL"/>
</dbReference>
<evidence type="ECO:0000313" key="3">
    <source>
        <dbReference type="Proteomes" id="UP000185663"/>
    </source>
</evidence>
<organism evidence="2 3">
    <name type="scientific">Paraoerskovia marina</name>
    <dbReference type="NCBI Taxonomy" id="545619"/>
    <lineage>
        <taxon>Bacteria</taxon>
        <taxon>Bacillati</taxon>
        <taxon>Actinomycetota</taxon>
        <taxon>Actinomycetes</taxon>
        <taxon>Micrococcales</taxon>
        <taxon>Cellulomonadaceae</taxon>
        <taxon>Paraoerskovia</taxon>
    </lineage>
</organism>
<dbReference type="EMBL" id="LT629776">
    <property type="protein sequence ID" value="SDR90459.1"/>
    <property type="molecule type" value="Genomic_DNA"/>
</dbReference>
<accession>A0A1H1MWY6</accession>
<keyword evidence="1" id="KW-0472">Membrane</keyword>
<dbReference type="Proteomes" id="UP000185663">
    <property type="component" value="Chromosome I"/>
</dbReference>
<gene>
    <name evidence="2" type="ORF">SAMN04489860_0344</name>
</gene>
<dbReference type="OrthoDB" id="4422940at2"/>
<evidence type="ECO:0000313" key="2">
    <source>
        <dbReference type="EMBL" id="SDR90459.1"/>
    </source>
</evidence>
<sequence>MENPGYTVTVVLSLVMVVAAAVTAIVAVRTADGRIGRNEFAGIRMTSTRASDEAWLAAHQAARRPTLQGCAISGVLALAFAPLGENPVGFVVLLALSVLALSTGVGYGAWVAIRAAREVARAS</sequence>
<keyword evidence="3" id="KW-1185">Reference proteome</keyword>
<dbReference type="RefSeq" id="WP_083371351.1">
    <property type="nucleotide sequence ID" value="NZ_LT629776.1"/>
</dbReference>
<feature type="transmembrane region" description="Helical" evidence="1">
    <location>
        <begin position="90"/>
        <end position="113"/>
    </location>
</feature>
<feature type="transmembrane region" description="Helical" evidence="1">
    <location>
        <begin position="6"/>
        <end position="28"/>
    </location>
</feature>
<dbReference type="Pfam" id="PF13630">
    <property type="entry name" value="SdpI"/>
    <property type="match status" value="1"/>
</dbReference>
<keyword evidence="1" id="KW-1133">Transmembrane helix</keyword>
<reference evidence="2 3" key="1">
    <citation type="submission" date="2016-10" db="EMBL/GenBank/DDBJ databases">
        <authorList>
            <person name="de Groot N.N."/>
        </authorList>
    </citation>
    <scope>NUCLEOTIDE SEQUENCE [LARGE SCALE GENOMIC DNA]</scope>
    <source>
        <strain evidence="2 3">DSM 22126</strain>
    </source>
</reference>
<evidence type="ECO:0000256" key="1">
    <source>
        <dbReference type="SAM" id="Phobius"/>
    </source>
</evidence>
<keyword evidence="1" id="KW-0812">Transmembrane</keyword>
<dbReference type="AlphaFoldDB" id="A0A1H1MWY6"/>
<dbReference type="eggNOG" id="ENOG5033BYM">
    <property type="taxonomic scope" value="Bacteria"/>
</dbReference>
<proteinExistence type="predicted"/>